<dbReference type="InterPro" id="IPR009725">
    <property type="entry name" value="3_dmu_93_MTrfase"/>
</dbReference>
<gene>
    <name evidence="2" type="ORF">NT6N_12380</name>
</gene>
<dbReference type="Gene3D" id="3.10.180.10">
    <property type="entry name" value="2,3-Dihydroxybiphenyl 1,2-Dioxygenase, domain 1"/>
    <property type="match status" value="1"/>
</dbReference>
<evidence type="ECO:0000313" key="2">
    <source>
        <dbReference type="EMBL" id="BDS06198.1"/>
    </source>
</evidence>
<protein>
    <submittedName>
        <fullName evidence="2">VOC family protein</fullName>
    </submittedName>
</protein>
<proteinExistence type="predicted"/>
<dbReference type="EMBL" id="AP026866">
    <property type="protein sequence ID" value="BDS06198.1"/>
    <property type="molecule type" value="Genomic_DNA"/>
</dbReference>
<name>A0AAT9FJQ8_9BACT</name>
<dbReference type="SUPFAM" id="SSF54593">
    <property type="entry name" value="Glyoxalase/Bleomycin resistance protein/Dihydroxybiphenyl dioxygenase"/>
    <property type="match status" value="1"/>
</dbReference>
<dbReference type="InterPro" id="IPR029068">
    <property type="entry name" value="Glyas_Bleomycin-R_OHBP_Dase"/>
</dbReference>
<dbReference type="PIRSF" id="PIRSF021700">
    <property type="entry name" value="3_dmu_93_MTrfase"/>
    <property type="match status" value="1"/>
</dbReference>
<dbReference type="PANTHER" id="PTHR33990">
    <property type="entry name" value="PROTEIN YJDN-RELATED"/>
    <property type="match status" value="1"/>
</dbReference>
<dbReference type="KEGG" id="osu:NT6N_12380"/>
<organism evidence="2">
    <name type="scientific">Oceaniferula spumae</name>
    <dbReference type="NCBI Taxonomy" id="2979115"/>
    <lineage>
        <taxon>Bacteria</taxon>
        <taxon>Pseudomonadati</taxon>
        <taxon>Verrucomicrobiota</taxon>
        <taxon>Verrucomicrobiia</taxon>
        <taxon>Verrucomicrobiales</taxon>
        <taxon>Verrucomicrobiaceae</taxon>
        <taxon>Oceaniferula</taxon>
    </lineage>
</organism>
<evidence type="ECO:0000259" key="1">
    <source>
        <dbReference type="Pfam" id="PF06983"/>
    </source>
</evidence>
<dbReference type="AlphaFoldDB" id="A0AAT9FJQ8"/>
<dbReference type="PANTHER" id="PTHR33990:SF2">
    <property type="entry name" value="PHNB-LIKE DOMAIN-CONTAINING PROTEIN"/>
    <property type="match status" value="1"/>
</dbReference>
<accession>A0AAT9FJQ8</accession>
<feature type="domain" description="PhnB-like" evidence="1">
    <location>
        <begin position="3"/>
        <end position="117"/>
    </location>
</feature>
<dbReference type="Pfam" id="PF06983">
    <property type="entry name" value="3-dmu-9_3-mt"/>
    <property type="match status" value="1"/>
</dbReference>
<dbReference type="CDD" id="cd06588">
    <property type="entry name" value="PhnB_like"/>
    <property type="match status" value="1"/>
</dbReference>
<dbReference type="InterPro" id="IPR028973">
    <property type="entry name" value="PhnB-like"/>
</dbReference>
<reference evidence="2" key="1">
    <citation type="submission" date="2024-07" db="EMBL/GenBank/DDBJ databases">
        <title>Complete genome sequence of Verrucomicrobiaceae bacterium NT6N.</title>
        <authorList>
            <person name="Huang C."/>
            <person name="Takami H."/>
            <person name="Hamasaki K."/>
        </authorList>
    </citation>
    <scope>NUCLEOTIDE SEQUENCE</scope>
    <source>
        <strain evidence="2">NT6N</strain>
    </source>
</reference>
<sequence length="159" mass="17880">MKEIVTCLWFDGDAEEAAKFYTSILPDSKIQRVTQSPADTHAQKAGDVITVEFTLLGKPYMGLNGGPDYPFTEAVSFQIMCEDQAEVDRMWSELSKGGSEVACGWLKDRWGLCWQIVPVRMIELLNDPDRERAKRAQEAMMKMVKLDIATLEAAADNKE</sequence>